<dbReference type="RefSeq" id="WP_379191607.1">
    <property type="nucleotide sequence ID" value="NZ_JBHSOW010000108.1"/>
</dbReference>
<dbReference type="EMBL" id="JBHSOW010000108">
    <property type="protein sequence ID" value="MFC5652945.1"/>
    <property type="molecule type" value="Genomic_DNA"/>
</dbReference>
<evidence type="ECO:0000256" key="1">
    <source>
        <dbReference type="ARBA" id="ARBA00023015"/>
    </source>
</evidence>
<keyword evidence="3" id="KW-0804">Transcription</keyword>
<sequence length="138" mass="16393">MGESLSDESLLERIAMRDPEALEQMYDRYERPMFAFAKQGRQPLEAMENEAWDRVCDSLSTEAVMEHKILGQQLKEAINELQTDQRQVLEWIYYMGYTQQEIADRQQIPLGTVKSRVRLALKHLRTWFDHMWKEGARL</sequence>
<proteinExistence type="predicted"/>
<dbReference type="InterPro" id="IPR036388">
    <property type="entry name" value="WH-like_DNA-bd_sf"/>
</dbReference>
<evidence type="ECO:0000259" key="4">
    <source>
        <dbReference type="Pfam" id="PF08281"/>
    </source>
</evidence>
<protein>
    <submittedName>
        <fullName evidence="5">RNA polymerase sigma factor</fullName>
    </submittedName>
</protein>
<organism evidence="5 6">
    <name type="scientific">Paenibacillus solisilvae</name>
    <dbReference type="NCBI Taxonomy" id="2486751"/>
    <lineage>
        <taxon>Bacteria</taxon>
        <taxon>Bacillati</taxon>
        <taxon>Bacillota</taxon>
        <taxon>Bacilli</taxon>
        <taxon>Bacillales</taxon>
        <taxon>Paenibacillaceae</taxon>
        <taxon>Paenibacillus</taxon>
    </lineage>
</organism>
<dbReference type="PANTHER" id="PTHR43133:SF62">
    <property type="entry name" value="RNA POLYMERASE SIGMA FACTOR SIGZ"/>
    <property type="match status" value="1"/>
</dbReference>
<dbReference type="Gene3D" id="1.10.1740.10">
    <property type="match status" value="1"/>
</dbReference>
<gene>
    <name evidence="5" type="ORF">ACFPYJ_28330</name>
</gene>
<dbReference type="InterPro" id="IPR013324">
    <property type="entry name" value="RNA_pol_sigma_r3/r4-like"/>
</dbReference>
<evidence type="ECO:0000256" key="2">
    <source>
        <dbReference type="ARBA" id="ARBA00023082"/>
    </source>
</evidence>
<keyword evidence="2" id="KW-0731">Sigma factor</keyword>
<dbReference type="Proteomes" id="UP001596047">
    <property type="component" value="Unassembled WGS sequence"/>
</dbReference>
<feature type="domain" description="RNA polymerase sigma factor 70 region 4 type 2" evidence="4">
    <location>
        <begin position="72"/>
        <end position="124"/>
    </location>
</feature>
<dbReference type="InterPro" id="IPR013249">
    <property type="entry name" value="RNA_pol_sigma70_r4_t2"/>
</dbReference>
<dbReference type="InterPro" id="IPR039425">
    <property type="entry name" value="RNA_pol_sigma-70-like"/>
</dbReference>
<evidence type="ECO:0000256" key="3">
    <source>
        <dbReference type="ARBA" id="ARBA00023163"/>
    </source>
</evidence>
<name>A0ABW0W9C2_9BACL</name>
<evidence type="ECO:0000313" key="6">
    <source>
        <dbReference type="Proteomes" id="UP001596047"/>
    </source>
</evidence>
<comment type="caution">
    <text evidence="5">The sequence shown here is derived from an EMBL/GenBank/DDBJ whole genome shotgun (WGS) entry which is preliminary data.</text>
</comment>
<keyword evidence="6" id="KW-1185">Reference proteome</keyword>
<dbReference type="CDD" id="cd06171">
    <property type="entry name" value="Sigma70_r4"/>
    <property type="match status" value="1"/>
</dbReference>
<dbReference type="Pfam" id="PF08281">
    <property type="entry name" value="Sigma70_r4_2"/>
    <property type="match status" value="1"/>
</dbReference>
<keyword evidence="1" id="KW-0805">Transcription regulation</keyword>
<dbReference type="NCBIfam" id="TIGR02937">
    <property type="entry name" value="sigma70-ECF"/>
    <property type="match status" value="1"/>
</dbReference>
<dbReference type="InterPro" id="IPR014284">
    <property type="entry name" value="RNA_pol_sigma-70_dom"/>
</dbReference>
<accession>A0ABW0W9C2</accession>
<reference evidence="6" key="1">
    <citation type="journal article" date="2019" name="Int. J. Syst. Evol. Microbiol.">
        <title>The Global Catalogue of Microorganisms (GCM) 10K type strain sequencing project: providing services to taxonomists for standard genome sequencing and annotation.</title>
        <authorList>
            <consortium name="The Broad Institute Genomics Platform"/>
            <consortium name="The Broad Institute Genome Sequencing Center for Infectious Disease"/>
            <person name="Wu L."/>
            <person name="Ma J."/>
        </authorList>
    </citation>
    <scope>NUCLEOTIDE SEQUENCE [LARGE SCALE GENOMIC DNA]</scope>
    <source>
        <strain evidence="6">CGMCC 1.3240</strain>
    </source>
</reference>
<dbReference type="PANTHER" id="PTHR43133">
    <property type="entry name" value="RNA POLYMERASE ECF-TYPE SIGMA FACTO"/>
    <property type="match status" value="1"/>
</dbReference>
<dbReference type="SUPFAM" id="SSF88659">
    <property type="entry name" value="Sigma3 and sigma4 domains of RNA polymerase sigma factors"/>
    <property type="match status" value="1"/>
</dbReference>
<evidence type="ECO:0000313" key="5">
    <source>
        <dbReference type="EMBL" id="MFC5652945.1"/>
    </source>
</evidence>
<dbReference type="Gene3D" id="1.10.10.10">
    <property type="entry name" value="Winged helix-like DNA-binding domain superfamily/Winged helix DNA-binding domain"/>
    <property type="match status" value="1"/>
</dbReference>